<feature type="domain" description="MULE transposase" evidence="2">
    <location>
        <begin position="1"/>
        <end position="89"/>
    </location>
</feature>
<dbReference type="PANTHER" id="PTHR31569:SF4">
    <property type="entry name" value="SWIM-TYPE DOMAIN-CONTAINING PROTEIN"/>
    <property type="match status" value="1"/>
</dbReference>
<comment type="caution">
    <text evidence="3">The sequence shown here is derived from an EMBL/GenBank/DDBJ whole genome shotgun (WGS) entry which is preliminary data.</text>
</comment>
<proteinExistence type="predicted"/>
<dbReference type="InterPro" id="IPR052579">
    <property type="entry name" value="Zinc_finger_SWIM"/>
</dbReference>
<feature type="region of interest" description="Disordered" evidence="1">
    <location>
        <begin position="521"/>
        <end position="542"/>
    </location>
</feature>
<feature type="compositionally biased region" description="Basic residues" evidence="1">
    <location>
        <begin position="521"/>
        <end position="533"/>
    </location>
</feature>
<dbReference type="Pfam" id="PF10551">
    <property type="entry name" value="MULE"/>
    <property type="match status" value="1"/>
</dbReference>
<name>A0ABQ9XQ10_9EUKA</name>
<protein>
    <recommendedName>
        <fullName evidence="2">MULE transposase domain-containing protein</fullName>
    </recommendedName>
</protein>
<reference evidence="3 4" key="1">
    <citation type="journal article" date="2022" name="bioRxiv">
        <title>Genomics of Preaxostyla Flagellates Illuminates Evolutionary Transitions and the Path Towards Mitochondrial Loss.</title>
        <authorList>
            <person name="Novak L.V.F."/>
            <person name="Treitli S.C."/>
            <person name="Pyrih J."/>
            <person name="Halakuc P."/>
            <person name="Pipaliya S.V."/>
            <person name="Vacek V."/>
            <person name="Brzon O."/>
            <person name="Soukal P."/>
            <person name="Eme L."/>
            <person name="Dacks J.B."/>
            <person name="Karnkowska A."/>
            <person name="Elias M."/>
            <person name="Hampl V."/>
        </authorList>
    </citation>
    <scope>NUCLEOTIDE SEQUENCE [LARGE SCALE GENOMIC DNA]</scope>
    <source>
        <strain evidence="3">NAU3</strain>
        <tissue evidence="3">Gut</tissue>
    </source>
</reference>
<dbReference type="EMBL" id="JARBJD010000086">
    <property type="protein sequence ID" value="KAK2953824.1"/>
    <property type="molecule type" value="Genomic_DNA"/>
</dbReference>
<keyword evidence="4" id="KW-1185">Reference proteome</keyword>
<organism evidence="3 4">
    <name type="scientific">Blattamonas nauphoetae</name>
    <dbReference type="NCBI Taxonomy" id="2049346"/>
    <lineage>
        <taxon>Eukaryota</taxon>
        <taxon>Metamonada</taxon>
        <taxon>Preaxostyla</taxon>
        <taxon>Oxymonadida</taxon>
        <taxon>Blattamonas</taxon>
    </lineage>
</organism>
<evidence type="ECO:0000313" key="4">
    <source>
        <dbReference type="Proteomes" id="UP001281761"/>
    </source>
</evidence>
<dbReference type="InterPro" id="IPR018289">
    <property type="entry name" value="MULE_transposase_dom"/>
</dbReference>
<evidence type="ECO:0000313" key="3">
    <source>
        <dbReference type="EMBL" id="KAK2953824.1"/>
    </source>
</evidence>
<dbReference type="PANTHER" id="PTHR31569">
    <property type="entry name" value="SWIM-TYPE DOMAIN-CONTAINING PROTEIN"/>
    <property type="match status" value="1"/>
</dbReference>
<gene>
    <name evidence="3" type="ORF">BLNAU_11227</name>
</gene>
<sequence length="542" mass="61022">MDTTYRTNANDYHLLQVVGVSSTLQSLPLAFCFLSAETASQYRFALSELKKVVLTDPAVVITDKDASIRSAIQSVFPSTQRLLCSWHAAESVFTKARSYYPLEQSTHVQNLMRTVLRSPTETEAISAYSSLIEEVGVDSEMAEYLDSNWWSIRESVCEFSTKRFLRFRFTTTGLCEGAHSTLKTFLGTSRFRLDSTFQLLSQHTTLRYRRVRDQETQNAVSRPSFTRSTDFFSPIVGKVSTAALELIFVEMHQEQTNPPLTFECTHEIRSSHGLPCHCELQHLTTGKRQLTLDLLNPCWRLPAKITEKVVHPPRHEQTSQRIEATLDKIRHTIMSRPQRELDDMTHALEQFAQNLPQATLAYPGNTEERRRRGQHENSVLRMRVIVVEVLVSGSAQHVVHVACLFGVSSAAGRVISCSVFDTSHASTLSSPTNVPIHPGIRSGSLTSFRRKQSRVAVLNSSAAGNIPRVRGIFNFDRTVSDTPAVKVASSASFPNTAIWFSISKYFTACLFVSHSASHRNKRQRQCSQHKHGPHSQTQHLQM</sequence>
<accession>A0ABQ9XQ10</accession>
<evidence type="ECO:0000259" key="2">
    <source>
        <dbReference type="Pfam" id="PF10551"/>
    </source>
</evidence>
<evidence type="ECO:0000256" key="1">
    <source>
        <dbReference type="SAM" id="MobiDB-lite"/>
    </source>
</evidence>
<dbReference type="Proteomes" id="UP001281761">
    <property type="component" value="Unassembled WGS sequence"/>
</dbReference>